<evidence type="ECO:0000259" key="18">
    <source>
        <dbReference type="PROSITE" id="PS51217"/>
    </source>
</evidence>
<dbReference type="SUPFAM" id="SSF52980">
    <property type="entry name" value="Restriction endonuclease-like"/>
    <property type="match status" value="1"/>
</dbReference>
<dbReference type="Pfam" id="PF00580">
    <property type="entry name" value="UvrD-helicase"/>
    <property type="match status" value="1"/>
</dbReference>
<dbReference type="Pfam" id="PF12705">
    <property type="entry name" value="PDDEXK_1"/>
    <property type="match status" value="1"/>
</dbReference>
<evidence type="ECO:0000256" key="6">
    <source>
        <dbReference type="ARBA" id="ARBA00022806"/>
    </source>
</evidence>
<feature type="region of interest" description="Nuclease activity, interacts with RecD and RecA" evidence="15">
    <location>
        <begin position="948"/>
        <end position="1247"/>
    </location>
</feature>
<accession>A0A364NRV2</accession>
<comment type="domain">
    <text evidence="15">The C-terminal domain has nuclease activity and interacts with RecD. It interacts with RecA, facilitating its loading onto ssDNA.</text>
</comment>
<dbReference type="RefSeq" id="WP_112156947.1">
    <property type="nucleotide sequence ID" value="NZ_QKRX01000001.1"/>
</dbReference>
<dbReference type="HAMAP" id="MF_01485">
    <property type="entry name" value="RecB"/>
    <property type="match status" value="1"/>
</dbReference>
<comment type="similarity">
    <text evidence="15">Belongs to the helicase family. UvrD subfamily.</text>
</comment>
<dbReference type="Gene3D" id="1.10.486.10">
    <property type="entry name" value="PCRA, domain 4"/>
    <property type="match status" value="1"/>
</dbReference>
<dbReference type="GO" id="GO:0003677">
    <property type="term" value="F:DNA binding"/>
    <property type="evidence" value="ECO:0007669"/>
    <property type="project" value="UniProtKB-UniRule"/>
</dbReference>
<keyword evidence="5 15" id="KW-0378">Hydrolase</keyword>
<feature type="binding site" evidence="15">
    <location>
        <position position="1153"/>
    </location>
    <ligand>
        <name>Mg(2+)</name>
        <dbReference type="ChEBI" id="CHEBI:18420"/>
    </ligand>
</feature>
<dbReference type="GO" id="GO:0043138">
    <property type="term" value="F:3'-5' DNA helicase activity"/>
    <property type="evidence" value="ECO:0007669"/>
    <property type="project" value="UniProtKB-UniRule"/>
</dbReference>
<evidence type="ECO:0000259" key="17">
    <source>
        <dbReference type="PROSITE" id="PS51198"/>
    </source>
</evidence>
<proteinExistence type="inferred from homology"/>
<protein>
    <recommendedName>
        <fullName evidence="15">RecBCD enzyme subunit RecB</fullName>
        <ecNumber evidence="15">3.1.11.5</ecNumber>
        <ecNumber evidence="15">5.6.2.4</ecNumber>
    </recommendedName>
    <alternativeName>
        <fullName evidence="15">DNA 3'-5' helicase subunit RecB</fullName>
    </alternativeName>
    <alternativeName>
        <fullName evidence="15">Exonuclease V subunit RecB</fullName>
        <shortName evidence="15">ExoV subunit RecB</shortName>
    </alternativeName>
    <alternativeName>
        <fullName evidence="15">Helicase/nuclease RecBCD subunit RecB</fullName>
    </alternativeName>
</protein>
<dbReference type="EMBL" id="QKRX01000001">
    <property type="protein sequence ID" value="RAU19823.1"/>
    <property type="molecule type" value="Genomic_DNA"/>
</dbReference>
<dbReference type="GO" id="GO:0000724">
    <property type="term" value="P:double-strand break repair via homologous recombination"/>
    <property type="evidence" value="ECO:0007669"/>
    <property type="project" value="UniProtKB-UniRule"/>
</dbReference>
<feature type="domain" description="UvrD-like helicase C-terminal" evidence="18">
    <location>
        <begin position="520"/>
        <end position="791"/>
    </location>
</feature>
<evidence type="ECO:0000256" key="11">
    <source>
        <dbReference type="ARBA" id="ARBA00023204"/>
    </source>
</evidence>
<feature type="domain" description="UvrD-like helicase ATP-binding" evidence="17">
    <location>
        <begin position="1"/>
        <end position="477"/>
    </location>
</feature>
<dbReference type="Gene3D" id="3.90.320.10">
    <property type="match status" value="1"/>
</dbReference>
<evidence type="ECO:0000256" key="16">
    <source>
        <dbReference type="PROSITE-ProRule" id="PRU00560"/>
    </source>
</evidence>
<comment type="caution">
    <text evidence="19">The sequence shown here is derived from an EMBL/GenBank/DDBJ whole genome shotgun (WGS) entry which is preliminary data.</text>
</comment>
<keyword evidence="7 15" id="KW-0269">Exonuclease</keyword>
<feature type="binding site" evidence="15">
    <location>
        <position position="1022"/>
    </location>
    <ligand>
        <name>Mg(2+)</name>
        <dbReference type="ChEBI" id="CHEBI:18420"/>
    </ligand>
</feature>
<keyword evidence="2 15" id="KW-0479">Metal-binding</keyword>
<keyword evidence="12 15" id="KW-0413">Isomerase</keyword>
<sequence length="1247" mass="141678">MSSQELEIGSFPLYGSQLIEASAGTGKTFTLALLYTRLILQQGGDAAFSQALTPEQILVVTFTDAATQELKERIRQRLVEAADCFGRMDEAADLISNDPLRQLRSSIPKDEWLFCQRRLLIAAESMDQAAISTIHGWCYRMLKEHAFDSGSLFNQTLISDQKHLIHELVKDYWRIHFYGMDTDEAELVKELLGSPDNLYSDIRFLIPKHDVPISFQGQAIAFEDQVQPLLTDVAQQQAQKSAAENLARSRWAESRNDLTALLTDLQPNLHKSKFGIKSEEDLIQFLSDADAWAAGQPAPKGLHYLQEGEIPLTGGKKAPAQPSHPAFEAIKAWQSYASGDDSTLALKAHLIAHATYWVRSHLKQLLLERAELGFDDLLVQLDKALQGPQGDALRQTIKTQYPVAMIDEFQDTDPLQYRIFDRIYDIEANSPSTAIIMIGDPKQAIYSFRGADIHTYLKARHATHSRHYHLRKNYRSTQGVVTAVNRLFAQGEQLSKGAFHFKQSDDNPVPFLEVEAQGRSEQLRLEGEVTPAMNFWYLKGLPSAGSESDSDAESPDALIPIGAFREQMAKGCASQIVRWLSTPEISGFFTQDTWTPLKPNDIAILVRSRSEADLIRTELRSRDLNSVYLSDRESVFQSSEARDLLIWLQACADPRNDRKIRAALATPTLNVSLIRLEALYRDELLWEQETEHFRYFHTLWSRQGVLPMLRELMQHYELAKRVLYRNEGERILTNLLHLAEWLQQASVQFEGEQGLIRHLAEQIEDPSEEQILRLESDADLIRVITIHKSKGLEYPLVLLPFISSWKEVNHLQKSVNLSLSDSPSLEVAGSKHFPMAWEHADTERHAEDMRLLYVALTRARHALWLGIAALKSGTAKESKMHKSALGYLLVDQETLTPENLAQSLEALQKSSDCICILNAPSIEYTSYTPALTYQFRAAETSLKSPKEYWWIASYSALKMGDTLQDTEKAWLNTAPDSAIEETQSEEQTQGMDLAQSRLDLPAAELHELHRFIRGPNAGTFLHGLLEWAAEQGFESALQSADARRAMLEKRCQIRGWAAWIDILDHWLHSFLSTQFQLPNTSVLALHQLQRYQAEMEFMFAAHRVDTQALDSLCRTYLRPGHARPTLQAIELNGMLKGFIDLVFEFEGQYYIADWKSNYLGDKDVDYALPELEKALLDKRYDVQYALYLLALHRHLHKRIPDYQYTRDVGGALYFFLRGNQHPETRGLISDQPPLAFIEALDALFRSA</sequence>
<evidence type="ECO:0000256" key="1">
    <source>
        <dbReference type="ARBA" id="ARBA00022722"/>
    </source>
</evidence>
<keyword evidence="8 15" id="KW-0067">ATP-binding</keyword>
<dbReference type="Gene3D" id="3.40.50.300">
    <property type="entry name" value="P-loop containing nucleotide triphosphate hydrolases"/>
    <property type="match status" value="2"/>
</dbReference>
<dbReference type="InterPro" id="IPR004586">
    <property type="entry name" value="RecB"/>
</dbReference>
<dbReference type="GO" id="GO:0016887">
    <property type="term" value="F:ATP hydrolysis activity"/>
    <property type="evidence" value="ECO:0007669"/>
    <property type="project" value="RHEA"/>
</dbReference>
<dbReference type="Proteomes" id="UP000250744">
    <property type="component" value="Unassembled WGS sequence"/>
</dbReference>
<evidence type="ECO:0000256" key="13">
    <source>
        <dbReference type="ARBA" id="ARBA00034617"/>
    </source>
</evidence>
<dbReference type="SUPFAM" id="SSF52540">
    <property type="entry name" value="P-loop containing nucleoside triphosphate hydrolases"/>
    <property type="match status" value="1"/>
</dbReference>
<dbReference type="PANTHER" id="PTHR11070:SF23">
    <property type="entry name" value="RECBCD ENZYME SUBUNIT RECB"/>
    <property type="match status" value="1"/>
</dbReference>
<dbReference type="GO" id="GO:0005829">
    <property type="term" value="C:cytosol"/>
    <property type="evidence" value="ECO:0007669"/>
    <property type="project" value="TreeGrafter"/>
</dbReference>
<dbReference type="InterPro" id="IPR014017">
    <property type="entry name" value="DNA_helicase_UvrD-like_C"/>
</dbReference>
<dbReference type="PROSITE" id="PS51198">
    <property type="entry name" value="UVRD_HELICASE_ATP_BIND"/>
    <property type="match status" value="1"/>
</dbReference>
<evidence type="ECO:0000256" key="14">
    <source>
        <dbReference type="ARBA" id="ARBA00048988"/>
    </source>
</evidence>
<evidence type="ECO:0000256" key="5">
    <source>
        <dbReference type="ARBA" id="ARBA00022801"/>
    </source>
</evidence>
<dbReference type="PANTHER" id="PTHR11070">
    <property type="entry name" value="UVRD / RECB / PCRA DNA HELICASE FAMILY MEMBER"/>
    <property type="match status" value="1"/>
</dbReference>
<dbReference type="PROSITE" id="PS51217">
    <property type="entry name" value="UVRD_HELICASE_CTER"/>
    <property type="match status" value="1"/>
</dbReference>
<comment type="subunit">
    <text evidence="15">Heterotrimer of RecB, RecC and RecD. All subunits contribute to DNA-binding. Interacts with RecA.</text>
</comment>
<comment type="catalytic activity">
    <reaction evidence="14 15">
        <text>ATP + H2O = ADP + phosphate + H(+)</text>
        <dbReference type="Rhea" id="RHEA:13065"/>
        <dbReference type="ChEBI" id="CHEBI:15377"/>
        <dbReference type="ChEBI" id="CHEBI:15378"/>
        <dbReference type="ChEBI" id="CHEBI:30616"/>
        <dbReference type="ChEBI" id="CHEBI:43474"/>
        <dbReference type="ChEBI" id="CHEBI:456216"/>
        <dbReference type="EC" id="5.6.2.4"/>
    </reaction>
</comment>
<evidence type="ECO:0000256" key="8">
    <source>
        <dbReference type="ARBA" id="ARBA00022840"/>
    </source>
</evidence>
<dbReference type="GO" id="GO:0009338">
    <property type="term" value="C:exodeoxyribonuclease V complex"/>
    <property type="evidence" value="ECO:0007669"/>
    <property type="project" value="TreeGrafter"/>
</dbReference>
<organism evidence="19 20">
    <name type="scientific">Nitrincola tibetensis</name>
    <dbReference type="NCBI Taxonomy" id="2219697"/>
    <lineage>
        <taxon>Bacteria</taxon>
        <taxon>Pseudomonadati</taxon>
        <taxon>Pseudomonadota</taxon>
        <taxon>Gammaproteobacteria</taxon>
        <taxon>Oceanospirillales</taxon>
        <taxon>Oceanospirillaceae</taxon>
        <taxon>Nitrincola</taxon>
    </lineage>
</organism>
<dbReference type="InterPro" id="IPR011335">
    <property type="entry name" value="Restrct_endonuc-II-like"/>
</dbReference>
<dbReference type="InterPro" id="IPR014016">
    <property type="entry name" value="UvrD-like_ATP-bd"/>
</dbReference>
<dbReference type="Pfam" id="PF13361">
    <property type="entry name" value="UvrD_C"/>
    <property type="match status" value="1"/>
</dbReference>
<feature type="binding site" evidence="16">
    <location>
        <begin position="21"/>
        <end position="28"/>
    </location>
    <ligand>
        <name>ATP</name>
        <dbReference type="ChEBI" id="CHEBI:30616"/>
    </ligand>
</feature>
<comment type="catalytic activity">
    <reaction evidence="13 15">
        <text>Couples ATP hydrolysis with the unwinding of duplex DNA by translocating in the 3'-5' direction.</text>
        <dbReference type="EC" id="5.6.2.4"/>
    </reaction>
</comment>
<evidence type="ECO:0000256" key="15">
    <source>
        <dbReference type="HAMAP-Rule" id="MF_01485"/>
    </source>
</evidence>
<dbReference type="AlphaFoldDB" id="A0A364NRV2"/>
<evidence type="ECO:0000313" key="19">
    <source>
        <dbReference type="EMBL" id="RAU19823.1"/>
    </source>
</evidence>
<dbReference type="InterPro" id="IPR027417">
    <property type="entry name" value="P-loop_NTPase"/>
</dbReference>
<keyword evidence="11 15" id="KW-0234">DNA repair</keyword>
<evidence type="ECO:0000256" key="12">
    <source>
        <dbReference type="ARBA" id="ARBA00023235"/>
    </source>
</evidence>
<comment type="domain">
    <text evidence="15">The N-terminal DNA-binding domain is a ssDNA-dependent ATPase and has ATP-dependent 3'-5' helicase function. This domain interacts with RecC.</text>
</comment>
<comment type="miscellaneous">
    <text evidence="15">In the RecBCD complex, RecB has a slow 3'-5' helicase, an exonuclease activity and loads RecA onto ssDNA, RecD has a fast 5'-3' helicase activity, while RecC stimulates the ATPase and processivity of the RecB helicase and contributes to recognition of the Chi site.</text>
</comment>
<dbReference type="GO" id="GO:0005524">
    <property type="term" value="F:ATP binding"/>
    <property type="evidence" value="ECO:0007669"/>
    <property type="project" value="UniProtKB-UniRule"/>
</dbReference>
<evidence type="ECO:0000256" key="7">
    <source>
        <dbReference type="ARBA" id="ARBA00022839"/>
    </source>
</evidence>
<evidence type="ECO:0000256" key="3">
    <source>
        <dbReference type="ARBA" id="ARBA00022741"/>
    </source>
</evidence>
<dbReference type="EC" id="5.6.2.4" evidence="15"/>
<dbReference type="CDD" id="cd22352">
    <property type="entry name" value="RecB_C-like"/>
    <property type="match status" value="1"/>
</dbReference>
<evidence type="ECO:0000256" key="2">
    <source>
        <dbReference type="ARBA" id="ARBA00022723"/>
    </source>
</evidence>
<comment type="catalytic activity">
    <reaction evidence="15">
        <text>Exonucleolytic cleavage (in the presence of ATP) in either 5'- to 3'- or 3'- to 5'-direction to yield 5'-phosphooligonucleotides.</text>
        <dbReference type="EC" id="3.1.11.5"/>
    </reaction>
</comment>
<evidence type="ECO:0000256" key="9">
    <source>
        <dbReference type="ARBA" id="ARBA00022842"/>
    </source>
</evidence>
<dbReference type="GO" id="GO:0000287">
    <property type="term" value="F:magnesium ion binding"/>
    <property type="evidence" value="ECO:0007669"/>
    <property type="project" value="UniProtKB-UniRule"/>
</dbReference>
<dbReference type="InterPro" id="IPR038726">
    <property type="entry name" value="PDDEXK_AddAB-type"/>
</dbReference>
<evidence type="ECO:0000256" key="10">
    <source>
        <dbReference type="ARBA" id="ARBA00023125"/>
    </source>
</evidence>
<comment type="function">
    <text evidence="15">A helicase/nuclease that prepares dsDNA breaks (DSB) for recombinational DNA repair. Binds to DSBs and unwinds DNA via a highly rapid and processive ATP-dependent bidirectional helicase activity. Unwinds dsDNA until it encounters a Chi (crossover hotspot instigator) sequence from the 3' direction. Cuts ssDNA a few nucleotides 3' to the Chi site. The properties and activities of the enzyme are changed at Chi. The Chi-altered holoenzyme produces a long 3'-ssDNA overhang and facilitates RecA-binding to the ssDNA for homologous DNA recombination and repair. Holoenzyme degrades any linearized DNA that is unable to undergo homologous recombination. In the holoenzyme this subunit contributes ATPase, 3'-5' helicase, exonuclease activity and loads RecA onto ssDNA.</text>
</comment>
<keyword evidence="10 15" id="KW-0238">DNA-binding</keyword>
<keyword evidence="1 15" id="KW-0540">Nuclease</keyword>
<evidence type="ECO:0000313" key="20">
    <source>
        <dbReference type="Proteomes" id="UP000250744"/>
    </source>
</evidence>
<feature type="region of interest" description="DNA-binding and helicase activity, interacts with RecC" evidence="15">
    <location>
        <begin position="1"/>
        <end position="901"/>
    </location>
</feature>
<keyword evidence="3 15" id="KW-0547">Nucleotide-binding</keyword>
<dbReference type="OrthoDB" id="9810135at2"/>
<keyword evidence="6 15" id="KW-0347">Helicase</keyword>
<keyword evidence="4 15" id="KW-0227">DNA damage</keyword>
<evidence type="ECO:0000256" key="4">
    <source>
        <dbReference type="ARBA" id="ARBA00022763"/>
    </source>
</evidence>
<dbReference type="EC" id="3.1.11.5" evidence="15"/>
<dbReference type="Gene3D" id="1.10.3170.10">
    <property type="entry name" value="Recbcd, chain B, domain 2"/>
    <property type="match status" value="1"/>
</dbReference>
<reference evidence="19 20" key="1">
    <citation type="submission" date="2018-06" db="EMBL/GenBank/DDBJ databases">
        <title>Nitrincola tibetense sp. nov., isolated from Lake XuguoCo on Tibetan Plateau.</title>
        <authorList>
            <person name="Xing P."/>
        </authorList>
    </citation>
    <scope>NUCLEOTIDE SEQUENCE [LARGE SCALE GENOMIC DNA]</scope>
    <source>
        <strain evidence="20">xg18</strain>
    </source>
</reference>
<keyword evidence="9 15" id="KW-0460">Magnesium</keyword>
<feature type="active site" description="For nuclease activity" evidence="15">
    <location>
        <position position="1153"/>
    </location>
</feature>
<dbReference type="NCBIfam" id="TIGR00609">
    <property type="entry name" value="recB"/>
    <property type="match status" value="1"/>
</dbReference>
<keyword evidence="20" id="KW-1185">Reference proteome</keyword>
<dbReference type="InterPro" id="IPR000212">
    <property type="entry name" value="DNA_helicase_UvrD/REP"/>
</dbReference>
<name>A0A364NRV2_9GAMM</name>
<dbReference type="InterPro" id="IPR011604">
    <property type="entry name" value="PDDEXK-like_dom_sf"/>
</dbReference>
<gene>
    <name evidence="15 19" type="primary">recB</name>
    <name evidence="19" type="ORF">DN062_01720</name>
</gene>
<comment type="cofactor">
    <cofactor evidence="15">
        <name>Mg(2+)</name>
        <dbReference type="ChEBI" id="CHEBI:18420"/>
    </cofactor>
    <text evidence="15">Binds 1 Mg(2+) ion per subunit.</text>
</comment>
<feature type="binding site" evidence="15">
    <location>
        <position position="1140"/>
    </location>
    <ligand>
        <name>Mg(2+)</name>
        <dbReference type="ChEBI" id="CHEBI:18420"/>
    </ligand>
</feature>
<dbReference type="GO" id="GO:0008854">
    <property type="term" value="F:exodeoxyribonuclease V activity"/>
    <property type="evidence" value="ECO:0007669"/>
    <property type="project" value="UniProtKB-EC"/>
</dbReference>